<gene>
    <name evidence="3" type="ORF">PHYBLDRAFT_137847</name>
</gene>
<keyword evidence="4" id="KW-1185">Reference proteome</keyword>
<organism evidence="3 4">
    <name type="scientific">Phycomyces blakesleeanus (strain ATCC 8743b / DSM 1359 / FGSC 10004 / NBRC 33097 / NRRL 1555)</name>
    <dbReference type="NCBI Taxonomy" id="763407"/>
    <lineage>
        <taxon>Eukaryota</taxon>
        <taxon>Fungi</taxon>
        <taxon>Fungi incertae sedis</taxon>
        <taxon>Mucoromycota</taxon>
        <taxon>Mucoromycotina</taxon>
        <taxon>Mucoromycetes</taxon>
        <taxon>Mucorales</taxon>
        <taxon>Phycomycetaceae</taxon>
        <taxon>Phycomyces</taxon>
    </lineage>
</organism>
<evidence type="ECO:0000259" key="2">
    <source>
        <dbReference type="Pfam" id="PF14214"/>
    </source>
</evidence>
<dbReference type="RefSeq" id="XP_018298335.1">
    <property type="nucleotide sequence ID" value="XM_018429885.1"/>
</dbReference>
<dbReference type="InParanoid" id="A0A162YF42"/>
<feature type="region of interest" description="Disordered" evidence="1">
    <location>
        <begin position="76"/>
        <end position="114"/>
    </location>
</feature>
<feature type="compositionally biased region" description="Basic and acidic residues" evidence="1">
    <location>
        <begin position="85"/>
        <end position="105"/>
    </location>
</feature>
<dbReference type="VEuPathDB" id="FungiDB:PHYBLDRAFT_137847"/>
<feature type="domain" description="Helitron helicase-like" evidence="2">
    <location>
        <begin position="404"/>
        <end position="519"/>
    </location>
</feature>
<protein>
    <recommendedName>
        <fullName evidence="2">Helitron helicase-like domain-containing protein</fullName>
    </recommendedName>
</protein>
<dbReference type="OrthoDB" id="2449329at2759"/>
<evidence type="ECO:0000256" key="1">
    <source>
        <dbReference type="SAM" id="MobiDB-lite"/>
    </source>
</evidence>
<dbReference type="STRING" id="763407.A0A162YF42"/>
<feature type="region of interest" description="Disordered" evidence="1">
    <location>
        <begin position="50"/>
        <end position="69"/>
    </location>
</feature>
<dbReference type="PANTHER" id="PTHR45786:SF74">
    <property type="entry name" value="ATP-DEPENDENT DNA HELICASE"/>
    <property type="match status" value="1"/>
</dbReference>
<dbReference type="Pfam" id="PF14214">
    <property type="entry name" value="Helitron_like_N"/>
    <property type="match status" value="1"/>
</dbReference>
<reference evidence="4" key="1">
    <citation type="submission" date="2015-06" db="EMBL/GenBank/DDBJ databases">
        <title>Expansion of signal transduction pathways in fungi by whole-genome duplication.</title>
        <authorList>
            <consortium name="DOE Joint Genome Institute"/>
            <person name="Corrochano L.M."/>
            <person name="Kuo A."/>
            <person name="Marcet-Houben M."/>
            <person name="Polaino S."/>
            <person name="Salamov A."/>
            <person name="Villalobos J.M."/>
            <person name="Alvarez M.I."/>
            <person name="Avalos J."/>
            <person name="Benito E.P."/>
            <person name="Benoit I."/>
            <person name="Burger G."/>
            <person name="Camino L.P."/>
            <person name="Canovas D."/>
            <person name="Cerda-Olmedo E."/>
            <person name="Cheng J.-F."/>
            <person name="Dominguez A."/>
            <person name="Elias M."/>
            <person name="Eslava A.P."/>
            <person name="Glaser F."/>
            <person name="Grimwood J."/>
            <person name="Gutierrez G."/>
            <person name="Heitman J."/>
            <person name="Henrissat B."/>
            <person name="Iturriaga E.A."/>
            <person name="Lang B.F."/>
            <person name="Lavin J.L."/>
            <person name="Lee S."/>
            <person name="Li W."/>
            <person name="Lindquist E."/>
            <person name="Lopez-Garcia S."/>
            <person name="Luque E.M."/>
            <person name="Marcos A.T."/>
            <person name="Martin J."/>
            <person name="McCluskey K."/>
            <person name="Medina H.R."/>
            <person name="Miralles-Duran A."/>
            <person name="Miyazaki A."/>
            <person name="Munoz-Torres E."/>
            <person name="Oguiza J.A."/>
            <person name="Ohm R."/>
            <person name="Olmedo M."/>
            <person name="Orejas M."/>
            <person name="Ortiz-Castellanos L."/>
            <person name="Pisabarro A.G."/>
            <person name="Rodriguez-Romero J."/>
            <person name="Ruiz-Herrera J."/>
            <person name="Ruiz-Vazquez R."/>
            <person name="Sanz C."/>
            <person name="Schackwitz W."/>
            <person name="Schmutz J."/>
            <person name="Shahriari M."/>
            <person name="Shelest E."/>
            <person name="Silva-Franco F."/>
            <person name="Soanes D."/>
            <person name="Syed K."/>
            <person name="Tagua V.G."/>
            <person name="Talbot N.J."/>
            <person name="Thon M."/>
            <person name="De vries R.P."/>
            <person name="Wiebenga A."/>
            <person name="Yadav J.S."/>
            <person name="Braun E.L."/>
            <person name="Baker S."/>
            <person name="Garre V."/>
            <person name="Horwitz B."/>
            <person name="Torres-Martinez S."/>
            <person name="Idnurm A."/>
            <person name="Herrera-Estrella A."/>
            <person name="Gabaldon T."/>
            <person name="Grigoriev I.V."/>
        </authorList>
    </citation>
    <scope>NUCLEOTIDE SEQUENCE [LARGE SCALE GENOMIC DNA]</scope>
    <source>
        <strain evidence="4">NRRL 1555(-)</strain>
    </source>
</reference>
<dbReference type="PANTHER" id="PTHR45786">
    <property type="entry name" value="DNA BINDING PROTEIN-LIKE"/>
    <property type="match status" value="1"/>
</dbReference>
<proteinExistence type="predicted"/>
<dbReference type="InterPro" id="IPR025476">
    <property type="entry name" value="Helitron_helicase-like"/>
</dbReference>
<name>A0A162YF42_PHYB8</name>
<sequence>MLSIEKCCSACKMTGHKCSNHRSCPMNRKNCTLLIPQKRTSNVVSTEVEYPAESSRSTNMRVRRESPEDQVVLQEATSPVIPETESEKIESEKIDTVDTDIKPSDDSEESDNDKEEIVVPAAIVRFCPTCHREDHRHNTNRLCPFNSRYTRNDSSNQRLATENIARLPALCEPEVDNKREMNVECSSCRALMWMDKRNGKASLRNPTFSMCCGNRTSVLPSLEPTPPAIAELLNNRTRDEKQFLSKIRSYNGTLSFTSLGANIDHSVANNKSGAYNFQIHRTVCHRIGSITPSQVQHWQHQASYLSREVLEKLQSVLEETNPFISLFRSMEQVSHNNGHTADLTLRLIAEGPQNQRQYNAPTTNEVAVLIMNNDICTTRDIVLHTHTNDLQSINDRLMYCCNSQHHLHLFGHLFQQFIVDMYVKVEHNRLHYINANQDRLRVDIYSGIQDAISLNDNDIANIRKKVILLSSFIGSPRHMRQLYQDAMSIVHHFGKPDLFITFTCNPIWPEITSSLLSGQKANG</sequence>
<dbReference type="Proteomes" id="UP000077315">
    <property type="component" value="Unassembled WGS sequence"/>
</dbReference>
<evidence type="ECO:0000313" key="4">
    <source>
        <dbReference type="Proteomes" id="UP000077315"/>
    </source>
</evidence>
<dbReference type="GeneID" id="28990791"/>
<dbReference type="AlphaFoldDB" id="A0A162YF42"/>
<dbReference type="EMBL" id="KV440971">
    <property type="protein sequence ID" value="OAD80295.1"/>
    <property type="molecule type" value="Genomic_DNA"/>
</dbReference>
<evidence type="ECO:0000313" key="3">
    <source>
        <dbReference type="EMBL" id="OAD80295.1"/>
    </source>
</evidence>
<accession>A0A162YF42</accession>